<dbReference type="SUPFAM" id="SSF51735">
    <property type="entry name" value="NAD(P)-binding Rossmann-fold domains"/>
    <property type="match status" value="1"/>
</dbReference>
<dbReference type="Gene3D" id="3.40.50.720">
    <property type="entry name" value="NAD(P)-binding Rossmann-like Domain"/>
    <property type="match status" value="1"/>
</dbReference>
<dbReference type="Proteomes" id="UP001501612">
    <property type="component" value="Unassembled WGS sequence"/>
</dbReference>
<dbReference type="EMBL" id="BAAAMY010000005">
    <property type="protein sequence ID" value="GAA1922342.1"/>
    <property type="molecule type" value="Genomic_DNA"/>
</dbReference>
<evidence type="ECO:0000259" key="1">
    <source>
        <dbReference type="Pfam" id="PF13460"/>
    </source>
</evidence>
<dbReference type="PANTHER" id="PTHR47129:SF1">
    <property type="entry name" value="NMRA-LIKE DOMAIN-CONTAINING PROTEIN"/>
    <property type="match status" value="1"/>
</dbReference>
<dbReference type="InterPro" id="IPR036291">
    <property type="entry name" value="NAD(P)-bd_dom_sf"/>
</dbReference>
<dbReference type="RefSeq" id="WP_344007632.1">
    <property type="nucleotide sequence ID" value="NZ_BAAAMY010000005.1"/>
</dbReference>
<accession>A0ABP5ATH4</accession>
<dbReference type="Gene3D" id="3.90.25.10">
    <property type="entry name" value="UDP-galactose 4-epimerase, domain 1"/>
    <property type="match status" value="1"/>
</dbReference>
<organism evidence="2 3">
    <name type="scientific">Nocardioides lentus</name>
    <dbReference type="NCBI Taxonomy" id="338077"/>
    <lineage>
        <taxon>Bacteria</taxon>
        <taxon>Bacillati</taxon>
        <taxon>Actinomycetota</taxon>
        <taxon>Actinomycetes</taxon>
        <taxon>Propionibacteriales</taxon>
        <taxon>Nocardioidaceae</taxon>
        <taxon>Nocardioides</taxon>
    </lineage>
</organism>
<reference evidence="3" key="1">
    <citation type="journal article" date="2019" name="Int. J. Syst. Evol. Microbiol.">
        <title>The Global Catalogue of Microorganisms (GCM) 10K type strain sequencing project: providing services to taxonomists for standard genome sequencing and annotation.</title>
        <authorList>
            <consortium name="The Broad Institute Genomics Platform"/>
            <consortium name="The Broad Institute Genome Sequencing Center for Infectious Disease"/>
            <person name="Wu L."/>
            <person name="Ma J."/>
        </authorList>
    </citation>
    <scope>NUCLEOTIDE SEQUENCE [LARGE SCALE GENOMIC DNA]</scope>
    <source>
        <strain evidence="3">JCM 14046</strain>
    </source>
</reference>
<gene>
    <name evidence="2" type="ORF">GCM10009737_24800</name>
</gene>
<evidence type="ECO:0000313" key="3">
    <source>
        <dbReference type="Proteomes" id="UP001501612"/>
    </source>
</evidence>
<sequence>MTLALTGATGALGGLVATALADLAPLLVVRSASRLSPSLAAAAGEVREASYDDGAACRAAFAGAEVLLLVSGAESADRRAHHRSAIAAAAAAGVRHVVYTSFAGAAPDATFTLGRDHADAESALRESGLTWTVLRDSFYAEVVPLFADAEGVVRGPAADGRVALVGRADVAAVAATVLRDAVGGSHAHDGATYTLTGPEALTMPEACARAGAVVGRALRFEPETVEEAYASRAAAYPDEPDWQLDAWVSTYTAIADGSVAEVSGDVRAVLGRDPLPLEACLTSA</sequence>
<dbReference type="InterPro" id="IPR052718">
    <property type="entry name" value="NmrA-type_oxidoreductase"/>
</dbReference>
<dbReference type="PANTHER" id="PTHR47129">
    <property type="entry name" value="QUINONE OXIDOREDUCTASE 2"/>
    <property type="match status" value="1"/>
</dbReference>
<dbReference type="Pfam" id="PF13460">
    <property type="entry name" value="NAD_binding_10"/>
    <property type="match status" value="1"/>
</dbReference>
<name>A0ABP5ATH4_9ACTN</name>
<dbReference type="InterPro" id="IPR016040">
    <property type="entry name" value="NAD(P)-bd_dom"/>
</dbReference>
<protein>
    <submittedName>
        <fullName evidence="2">SDR family oxidoreductase</fullName>
    </submittedName>
</protein>
<evidence type="ECO:0000313" key="2">
    <source>
        <dbReference type="EMBL" id="GAA1922342.1"/>
    </source>
</evidence>
<feature type="domain" description="NAD(P)-binding" evidence="1">
    <location>
        <begin position="7"/>
        <end position="180"/>
    </location>
</feature>
<keyword evidence="3" id="KW-1185">Reference proteome</keyword>
<comment type="caution">
    <text evidence="2">The sequence shown here is derived from an EMBL/GenBank/DDBJ whole genome shotgun (WGS) entry which is preliminary data.</text>
</comment>
<proteinExistence type="predicted"/>